<evidence type="ECO:0000313" key="3">
    <source>
        <dbReference type="Proteomes" id="UP000886653"/>
    </source>
</evidence>
<accession>A0A9P6N8K3</accession>
<proteinExistence type="predicted"/>
<sequence>MAAPPPTPDSCALAIRNFTPQTPGPTLASEIQSPSSFDTVTISGALTTPTYSKSYQVAKFSGRRSCDIPTRDTPMWAAPVHNTKLVHFRFRGMGWEGESGIKRHR</sequence>
<evidence type="ECO:0000256" key="1">
    <source>
        <dbReference type="SAM" id="MobiDB-lite"/>
    </source>
</evidence>
<dbReference type="Proteomes" id="UP000886653">
    <property type="component" value="Unassembled WGS sequence"/>
</dbReference>
<reference evidence="2" key="1">
    <citation type="submission" date="2013-11" db="EMBL/GenBank/DDBJ databases">
        <title>Genome sequence of the fusiform rust pathogen reveals effectors for host alternation and coevolution with pine.</title>
        <authorList>
            <consortium name="DOE Joint Genome Institute"/>
            <person name="Smith K."/>
            <person name="Pendleton A."/>
            <person name="Kubisiak T."/>
            <person name="Anderson C."/>
            <person name="Salamov A."/>
            <person name="Aerts A."/>
            <person name="Riley R."/>
            <person name="Clum A."/>
            <person name="Lindquist E."/>
            <person name="Ence D."/>
            <person name="Campbell M."/>
            <person name="Kronenberg Z."/>
            <person name="Feau N."/>
            <person name="Dhillon B."/>
            <person name="Hamelin R."/>
            <person name="Burleigh J."/>
            <person name="Smith J."/>
            <person name="Yandell M."/>
            <person name="Nelson C."/>
            <person name="Grigoriev I."/>
            <person name="Davis J."/>
        </authorList>
    </citation>
    <scope>NUCLEOTIDE SEQUENCE</scope>
    <source>
        <strain evidence="2">G11</strain>
    </source>
</reference>
<protein>
    <submittedName>
        <fullName evidence="2">Uncharacterized protein</fullName>
    </submittedName>
</protein>
<feature type="region of interest" description="Disordered" evidence="1">
    <location>
        <begin position="1"/>
        <end position="32"/>
    </location>
</feature>
<dbReference type="EMBL" id="MU167366">
    <property type="protein sequence ID" value="KAG0141926.1"/>
    <property type="molecule type" value="Genomic_DNA"/>
</dbReference>
<evidence type="ECO:0000313" key="2">
    <source>
        <dbReference type="EMBL" id="KAG0141926.1"/>
    </source>
</evidence>
<dbReference type="AlphaFoldDB" id="A0A9P6N8K3"/>
<keyword evidence="3" id="KW-1185">Reference proteome</keyword>
<comment type="caution">
    <text evidence="2">The sequence shown here is derived from an EMBL/GenBank/DDBJ whole genome shotgun (WGS) entry which is preliminary data.</text>
</comment>
<name>A0A9P6N8K3_9BASI</name>
<organism evidence="2 3">
    <name type="scientific">Cronartium quercuum f. sp. fusiforme G11</name>
    <dbReference type="NCBI Taxonomy" id="708437"/>
    <lineage>
        <taxon>Eukaryota</taxon>
        <taxon>Fungi</taxon>
        <taxon>Dikarya</taxon>
        <taxon>Basidiomycota</taxon>
        <taxon>Pucciniomycotina</taxon>
        <taxon>Pucciniomycetes</taxon>
        <taxon>Pucciniales</taxon>
        <taxon>Coleosporiaceae</taxon>
        <taxon>Cronartium</taxon>
    </lineage>
</organism>
<gene>
    <name evidence="2" type="ORF">CROQUDRAFT_98169</name>
</gene>